<dbReference type="GO" id="GO:0005524">
    <property type="term" value="F:ATP binding"/>
    <property type="evidence" value="ECO:0007669"/>
    <property type="project" value="UniProtKB-KW"/>
</dbReference>
<comment type="function">
    <text evidence="5">ATP-dependent carboxylate-amine ligase which exhibits weak glutamate--cysteine ligase activity.</text>
</comment>
<evidence type="ECO:0000256" key="5">
    <source>
        <dbReference type="HAMAP-Rule" id="MF_01609"/>
    </source>
</evidence>
<protein>
    <recommendedName>
        <fullName evidence="5">Putative glutamate--cysteine ligase 2</fullName>
        <ecNumber evidence="5">6.3.2.2</ecNumber>
    </recommendedName>
    <alternativeName>
        <fullName evidence="5">Gamma-glutamylcysteine synthetase 2</fullName>
        <shortName evidence="5">GCS 2</shortName>
        <shortName evidence="5">Gamma-GCS 2</shortName>
    </alternativeName>
</protein>
<evidence type="ECO:0000313" key="7">
    <source>
        <dbReference type="Proteomes" id="UP000466931"/>
    </source>
</evidence>
<dbReference type="EC" id="6.3.2.2" evidence="5"/>
<dbReference type="NCBIfam" id="NF010041">
    <property type="entry name" value="PRK13517.1-1"/>
    <property type="match status" value="1"/>
</dbReference>
<dbReference type="InterPro" id="IPR050141">
    <property type="entry name" value="GCL_type2/YbdK_subfam"/>
</dbReference>
<evidence type="ECO:0000256" key="4">
    <source>
        <dbReference type="ARBA" id="ARBA00048819"/>
    </source>
</evidence>
<dbReference type="GO" id="GO:0004357">
    <property type="term" value="F:glutamate-cysteine ligase activity"/>
    <property type="evidence" value="ECO:0007669"/>
    <property type="project" value="UniProtKB-EC"/>
</dbReference>
<name>A0A7I7XRH9_9MYCO</name>
<evidence type="ECO:0000313" key="6">
    <source>
        <dbReference type="EMBL" id="BBZ31849.1"/>
    </source>
</evidence>
<keyword evidence="2 5" id="KW-0547">Nucleotide-binding</keyword>
<dbReference type="InterPro" id="IPR014746">
    <property type="entry name" value="Gln_synth/guanido_kin_cat_dom"/>
</dbReference>
<organism evidence="6 7">
    <name type="scientific">Mycolicibacterium confluentis</name>
    <dbReference type="NCBI Taxonomy" id="28047"/>
    <lineage>
        <taxon>Bacteria</taxon>
        <taxon>Bacillati</taxon>
        <taxon>Actinomycetota</taxon>
        <taxon>Actinomycetes</taxon>
        <taxon>Mycobacteriales</taxon>
        <taxon>Mycobacteriaceae</taxon>
        <taxon>Mycolicibacterium</taxon>
    </lineage>
</organism>
<dbReference type="PANTHER" id="PTHR36510">
    <property type="entry name" value="GLUTAMATE--CYSTEINE LIGASE 2-RELATED"/>
    <property type="match status" value="1"/>
</dbReference>
<accession>A0A7I7XRH9</accession>
<dbReference type="EMBL" id="AP022612">
    <property type="protein sequence ID" value="BBZ31849.1"/>
    <property type="molecule type" value="Genomic_DNA"/>
</dbReference>
<dbReference type="NCBIfam" id="TIGR02050">
    <property type="entry name" value="gshA_cyan_rel"/>
    <property type="match status" value="1"/>
</dbReference>
<dbReference type="InterPro" id="IPR006336">
    <property type="entry name" value="GCS2"/>
</dbReference>
<gene>
    <name evidence="6" type="ORF">MCNF_04540</name>
</gene>
<dbReference type="PANTHER" id="PTHR36510:SF1">
    <property type="entry name" value="GLUTAMATE--CYSTEINE LIGASE 2-RELATED"/>
    <property type="match status" value="1"/>
</dbReference>
<dbReference type="OrthoDB" id="9803842at2"/>
<dbReference type="Gene3D" id="3.30.590.20">
    <property type="match status" value="1"/>
</dbReference>
<dbReference type="SUPFAM" id="SSF55931">
    <property type="entry name" value="Glutamine synthetase/guanido kinase"/>
    <property type="match status" value="1"/>
</dbReference>
<reference evidence="6" key="1">
    <citation type="journal article" date="2019" name="Emerg. Microbes Infect.">
        <title>Comprehensive subspecies identification of 175 nontuberculous mycobacteria species based on 7547 genomic profiles.</title>
        <authorList>
            <person name="Matsumoto Y."/>
            <person name="Kinjo T."/>
            <person name="Motooka D."/>
            <person name="Nabeya D."/>
            <person name="Jung N."/>
            <person name="Uechi K."/>
            <person name="Horii T."/>
            <person name="Iida T."/>
            <person name="Fujita J."/>
            <person name="Nakamura S."/>
        </authorList>
    </citation>
    <scope>NUCLEOTIDE SEQUENCE [LARGE SCALE GENOMIC DNA]</scope>
    <source>
        <strain evidence="6">JCM 13671</strain>
    </source>
</reference>
<dbReference type="GO" id="GO:0042398">
    <property type="term" value="P:modified amino acid biosynthetic process"/>
    <property type="evidence" value="ECO:0007669"/>
    <property type="project" value="InterPro"/>
</dbReference>
<dbReference type="Proteomes" id="UP000466931">
    <property type="component" value="Chromosome"/>
</dbReference>
<comment type="similarity">
    <text evidence="5">Belongs to the glutamate--cysteine ligase type 2 family. YbdK subfamily.</text>
</comment>
<evidence type="ECO:0000256" key="3">
    <source>
        <dbReference type="ARBA" id="ARBA00022840"/>
    </source>
</evidence>
<dbReference type="InterPro" id="IPR011793">
    <property type="entry name" value="YbdK"/>
</dbReference>
<reference evidence="6" key="2">
    <citation type="submission" date="2020-02" db="EMBL/GenBank/DDBJ databases">
        <authorList>
            <person name="Matsumoto Y."/>
            <person name="Motooka D."/>
            <person name="Nakamura S."/>
        </authorList>
    </citation>
    <scope>NUCLEOTIDE SEQUENCE</scope>
    <source>
        <strain evidence="6">JCM 13671</strain>
    </source>
</reference>
<proteinExistence type="inferred from homology"/>
<dbReference type="RefSeq" id="WP_085155285.1">
    <property type="nucleotide sequence ID" value="NZ_AP022612.1"/>
</dbReference>
<keyword evidence="1 5" id="KW-0436">Ligase</keyword>
<evidence type="ECO:0000256" key="2">
    <source>
        <dbReference type="ARBA" id="ARBA00022741"/>
    </source>
</evidence>
<keyword evidence="3 5" id="KW-0067">ATP-binding</keyword>
<dbReference type="Pfam" id="PF04107">
    <property type="entry name" value="GCS2"/>
    <property type="match status" value="1"/>
</dbReference>
<dbReference type="HAMAP" id="MF_01609">
    <property type="entry name" value="Glu_cys_ligase_2"/>
    <property type="match status" value="1"/>
</dbReference>
<sequence length="349" mass="38286">MPTVGVEEEFLLVDPDSGQPVPHNTDVAHAASERGVDLQLELTTCQVETATGVLTDRDDLHAEITRLRHAAAQAARQCGAQLLAVALPPTIPRHFPITDTPRYHQIADRFGMIAHEQGISGCHVHVEVPDRDAAVRVCMWLRPWLPLLLALSANSAIYREADSGYASWRSILWQRWPSAGPPPAANSAEEYDALVAQMEESGAMLDDGMVYWDARPSAKFPTVEIRAADVPATAAETVLLAILARACVMTACAHIEQGRPAPEISEHVLRAAYWRCARDGLEGRTPAMLTAFVEELRPALEQAGDFDYAQAELKRIVQDGNGAMRQRRAWRRRGDIRDVLKAAAQATLA</sequence>
<dbReference type="AlphaFoldDB" id="A0A7I7XRH9"/>
<evidence type="ECO:0000256" key="1">
    <source>
        <dbReference type="ARBA" id="ARBA00022598"/>
    </source>
</evidence>
<keyword evidence="7" id="KW-1185">Reference proteome</keyword>
<comment type="catalytic activity">
    <reaction evidence="4 5">
        <text>L-cysteine + L-glutamate + ATP = gamma-L-glutamyl-L-cysteine + ADP + phosphate + H(+)</text>
        <dbReference type="Rhea" id="RHEA:13285"/>
        <dbReference type="ChEBI" id="CHEBI:15378"/>
        <dbReference type="ChEBI" id="CHEBI:29985"/>
        <dbReference type="ChEBI" id="CHEBI:30616"/>
        <dbReference type="ChEBI" id="CHEBI:35235"/>
        <dbReference type="ChEBI" id="CHEBI:43474"/>
        <dbReference type="ChEBI" id="CHEBI:58173"/>
        <dbReference type="ChEBI" id="CHEBI:456216"/>
        <dbReference type="EC" id="6.3.2.2"/>
    </reaction>
</comment>